<dbReference type="EMBL" id="CAXKWB010173527">
    <property type="protein sequence ID" value="CAL4252144.1"/>
    <property type="molecule type" value="Genomic_DNA"/>
</dbReference>
<reference evidence="3 4" key="1">
    <citation type="submission" date="2024-05" db="EMBL/GenBank/DDBJ databases">
        <authorList>
            <person name="Wallberg A."/>
        </authorList>
    </citation>
    <scope>NUCLEOTIDE SEQUENCE [LARGE SCALE GENOMIC DNA]</scope>
</reference>
<name>A0AAV2SY21_MEGNR</name>
<dbReference type="CDD" id="cd00037">
    <property type="entry name" value="CLECT"/>
    <property type="match status" value="1"/>
</dbReference>
<feature type="chain" id="PRO_5043405108" description="C-type lectin domain-containing protein" evidence="1">
    <location>
        <begin position="16"/>
        <end position="169"/>
    </location>
</feature>
<accession>A0AAV2SY21</accession>
<protein>
    <recommendedName>
        <fullName evidence="2">C-type lectin domain-containing protein</fullName>
    </recommendedName>
</protein>
<dbReference type="InterPro" id="IPR001304">
    <property type="entry name" value="C-type_lectin-like"/>
</dbReference>
<evidence type="ECO:0000259" key="2">
    <source>
        <dbReference type="PROSITE" id="PS50041"/>
    </source>
</evidence>
<dbReference type="SUPFAM" id="SSF56436">
    <property type="entry name" value="C-type lectin-like"/>
    <property type="match status" value="1"/>
</dbReference>
<organism evidence="3 4">
    <name type="scientific">Meganyctiphanes norvegica</name>
    <name type="common">Northern krill</name>
    <name type="synonym">Thysanopoda norvegica</name>
    <dbReference type="NCBI Taxonomy" id="48144"/>
    <lineage>
        <taxon>Eukaryota</taxon>
        <taxon>Metazoa</taxon>
        <taxon>Ecdysozoa</taxon>
        <taxon>Arthropoda</taxon>
        <taxon>Crustacea</taxon>
        <taxon>Multicrustacea</taxon>
        <taxon>Malacostraca</taxon>
        <taxon>Eumalacostraca</taxon>
        <taxon>Eucarida</taxon>
        <taxon>Euphausiacea</taxon>
        <taxon>Euphausiidae</taxon>
        <taxon>Meganyctiphanes</taxon>
    </lineage>
</organism>
<keyword evidence="4" id="KW-1185">Reference proteome</keyword>
<dbReference type="Proteomes" id="UP001497623">
    <property type="component" value="Unassembled WGS sequence"/>
</dbReference>
<feature type="domain" description="C-type lectin" evidence="2">
    <location>
        <begin position="27"/>
        <end position="162"/>
    </location>
</feature>
<dbReference type="SMART" id="SM00034">
    <property type="entry name" value="CLECT"/>
    <property type="match status" value="1"/>
</dbReference>
<dbReference type="InterPro" id="IPR016186">
    <property type="entry name" value="C-type_lectin-like/link_sf"/>
</dbReference>
<dbReference type="AlphaFoldDB" id="A0AAV2SY21"/>
<dbReference type="PROSITE" id="PS50041">
    <property type="entry name" value="C_TYPE_LECTIN_2"/>
    <property type="match status" value="1"/>
</dbReference>
<dbReference type="InterPro" id="IPR016187">
    <property type="entry name" value="CTDL_fold"/>
</dbReference>
<dbReference type="Gene3D" id="3.10.100.10">
    <property type="entry name" value="Mannose-Binding Protein A, subunit A"/>
    <property type="match status" value="1"/>
</dbReference>
<sequence length="169" mass="19224">MLTLLLFQAILTCSCYCPAPFQQIGADENCCYYFSTMGLQVTWPEAREYCHGLGEVIMSDTVDMAEVDTSNSCNSDDLMDTMKSKYLGTPFWLGGRDDITEGTWEWQHSTGETLSLNSSRWGNAYPIGSPDRNCLHAVGYYEDDTAYLYDDYCEDFNWFICQIFNSTVV</sequence>
<dbReference type="Pfam" id="PF00059">
    <property type="entry name" value="Lectin_C"/>
    <property type="match status" value="1"/>
</dbReference>
<keyword evidence="1" id="KW-0732">Signal</keyword>
<evidence type="ECO:0000313" key="3">
    <source>
        <dbReference type="EMBL" id="CAL4252144.1"/>
    </source>
</evidence>
<gene>
    <name evidence="3" type="ORF">MNOR_LOCUS41836</name>
</gene>
<proteinExistence type="predicted"/>
<feature type="non-terminal residue" evidence="3">
    <location>
        <position position="169"/>
    </location>
</feature>
<evidence type="ECO:0000313" key="4">
    <source>
        <dbReference type="Proteomes" id="UP001497623"/>
    </source>
</evidence>
<feature type="signal peptide" evidence="1">
    <location>
        <begin position="1"/>
        <end position="15"/>
    </location>
</feature>
<evidence type="ECO:0000256" key="1">
    <source>
        <dbReference type="SAM" id="SignalP"/>
    </source>
</evidence>
<comment type="caution">
    <text evidence="3">The sequence shown here is derived from an EMBL/GenBank/DDBJ whole genome shotgun (WGS) entry which is preliminary data.</text>
</comment>